<evidence type="ECO:0000313" key="2">
    <source>
        <dbReference type="Proteomes" id="UP000054653"/>
    </source>
</evidence>
<organism evidence="1 2">
    <name type="scientific">Trichinella britovi</name>
    <name type="common">Parasitic roundworm</name>
    <dbReference type="NCBI Taxonomy" id="45882"/>
    <lineage>
        <taxon>Eukaryota</taxon>
        <taxon>Metazoa</taxon>
        <taxon>Ecdysozoa</taxon>
        <taxon>Nematoda</taxon>
        <taxon>Enoplea</taxon>
        <taxon>Dorylaimia</taxon>
        <taxon>Trichinellida</taxon>
        <taxon>Trichinellidae</taxon>
        <taxon>Trichinella</taxon>
    </lineage>
</organism>
<reference evidence="1 2" key="1">
    <citation type="submission" date="2015-01" db="EMBL/GenBank/DDBJ databases">
        <title>Evolution of Trichinella species and genotypes.</title>
        <authorList>
            <person name="Korhonen P.K."/>
            <person name="Edoardo P."/>
            <person name="Giuseppe L.R."/>
            <person name="Gasser R.B."/>
        </authorList>
    </citation>
    <scope>NUCLEOTIDE SEQUENCE [LARGE SCALE GENOMIC DNA]</scope>
    <source>
        <strain evidence="1">ISS120</strain>
    </source>
</reference>
<sequence>MYSECVGFHFSTLPLARSAHYVDGTASVSVLSCSANTVPTLLNASTDLKTNNHKMQFTDVDCVQRVDLFCTVRILAHIPVDVFSFSKWTHCQAELAFHLHCRWNAVVLERCPLYCCCWMGLEENAGKIDGDAGNIVFTTVLVNVGLLLSPVMKVKFGQDEKRLSSKIGIFF</sequence>
<accession>A0A0V1DIH4</accession>
<protein>
    <submittedName>
        <fullName evidence="1">Uncharacterized protein</fullName>
    </submittedName>
</protein>
<name>A0A0V1DIH4_TRIBR</name>
<evidence type="ECO:0000313" key="1">
    <source>
        <dbReference type="EMBL" id="KRY61249.1"/>
    </source>
</evidence>
<proteinExistence type="predicted"/>
<gene>
    <name evidence="1" type="ORF">T03_2479</name>
</gene>
<dbReference type="Proteomes" id="UP000054653">
    <property type="component" value="Unassembled WGS sequence"/>
</dbReference>
<dbReference type="AlphaFoldDB" id="A0A0V1DIH4"/>
<comment type="caution">
    <text evidence="1">The sequence shown here is derived from an EMBL/GenBank/DDBJ whole genome shotgun (WGS) entry which is preliminary data.</text>
</comment>
<dbReference type="EMBL" id="JYDI01000002">
    <property type="protein sequence ID" value="KRY61249.1"/>
    <property type="molecule type" value="Genomic_DNA"/>
</dbReference>
<keyword evidence="2" id="KW-1185">Reference proteome</keyword>